<gene>
    <name evidence="4" type="ORF">SCLCIDRAFT_1209538</name>
</gene>
<keyword evidence="2" id="KW-1133">Transmembrane helix</keyword>
<dbReference type="InterPro" id="IPR036291">
    <property type="entry name" value="NAD(P)-bd_dom_sf"/>
</dbReference>
<proteinExistence type="inferred from homology"/>
<dbReference type="InterPro" id="IPR005097">
    <property type="entry name" value="Sacchrp_dh_NADP-bd"/>
</dbReference>
<dbReference type="InParanoid" id="A0A0C3EIT6"/>
<dbReference type="Gene3D" id="3.40.50.720">
    <property type="entry name" value="NAD(P)-binding Rossmann-like Domain"/>
    <property type="match status" value="1"/>
</dbReference>
<organism evidence="4 5">
    <name type="scientific">Scleroderma citrinum Foug A</name>
    <dbReference type="NCBI Taxonomy" id="1036808"/>
    <lineage>
        <taxon>Eukaryota</taxon>
        <taxon>Fungi</taxon>
        <taxon>Dikarya</taxon>
        <taxon>Basidiomycota</taxon>
        <taxon>Agaricomycotina</taxon>
        <taxon>Agaricomycetes</taxon>
        <taxon>Agaricomycetidae</taxon>
        <taxon>Boletales</taxon>
        <taxon>Sclerodermatineae</taxon>
        <taxon>Sclerodermataceae</taxon>
        <taxon>Scleroderma</taxon>
    </lineage>
</organism>
<dbReference type="GO" id="GO:0005811">
    <property type="term" value="C:lipid droplet"/>
    <property type="evidence" value="ECO:0007669"/>
    <property type="project" value="TreeGrafter"/>
</dbReference>
<dbReference type="Proteomes" id="UP000053989">
    <property type="component" value="Unassembled WGS sequence"/>
</dbReference>
<dbReference type="EMBL" id="KN822010">
    <property type="protein sequence ID" value="KIM68134.1"/>
    <property type="molecule type" value="Genomic_DNA"/>
</dbReference>
<reference evidence="5" key="2">
    <citation type="submission" date="2015-01" db="EMBL/GenBank/DDBJ databases">
        <title>Evolutionary Origins and Diversification of the Mycorrhizal Mutualists.</title>
        <authorList>
            <consortium name="DOE Joint Genome Institute"/>
            <consortium name="Mycorrhizal Genomics Consortium"/>
            <person name="Kohler A."/>
            <person name="Kuo A."/>
            <person name="Nagy L.G."/>
            <person name="Floudas D."/>
            <person name="Copeland A."/>
            <person name="Barry K.W."/>
            <person name="Cichocki N."/>
            <person name="Veneault-Fourrey C."/>
            <person name="LaButti K."/>
            <person name="Lindquist E.A."/>
            <person name="Lipzen A."/>
            <person name="Lundell T."/>
            <person name="Morin E."/>
            <person name="Murat C."/>
            <person name="Riley R."/>
            <person name="Ohm R."/>
            <person name="Sun H."/>
            <person name="Tunlid A."/>
            <person name="Henrissat B."/>
            <person name="Grigoriev I.V."/>
            <person name="Hibbett D.S."/>
            <person name="Martin F."/>
        </authorList>
    </citation>
    <scope>NUCLEOTIDE SEQUENCE [LARGE SCALE GENOMIC DNA]</scope>
    <source>
        <strain evidence="5">Foug A</strain>
    </source>
</reference>
<accession>A0A0C3EIT6</accession>
<dbReference type="SUPFAM" id="SSF51735">
    <property type="entry name" value="NAD(P)-binding Rossmann-fold domains"/>
    <property type="match status" value="1"/>
</dbReference>
<dbReference type="GO" id="GO:0005886">
    <property type="term" value="C:plasma membrane"/>
    <property type="evidence" value="ECO:0007669"/>
    <property type="project" value="TreeGrafter"/>
</dbReference>
<evidence type="ECO:0000256" key="2">
    <source>
        <dbReference type="SAM" id="Phobius"/>
    </source>
</evidence>
<dbReference type="OrthoDB" id="10268090at2759"/>
<name>A0A0C3EIT6_9AGAM</name>
<dbReference type="HOGENOM" id="CLU_031002_0_1_1"/>
<feature type="transmembrane region" description="Helical" evidence="2">
    <location>
        <begin position="299"/>
        <end position="318"/>
    </location>
</feature>
<dbReference type="InterPro" id="IPR051276">
    <property type="entry name" value="Saccharopine_DH-like_oxidrdct"/>
</dbReference>
<feature type="domain" description="Saccharopine dehydrogenase NADP binding" evidence="3">
    <location>
        <begin position="4"/>
        <end position="129"/>
    </location>
</feature>
<evidence type="ECO:0000256" key="1">
    <source>
        <dbReference type="ARBA" id="ARBA00038048"/>
    </source>
</evidence>
<sequence>MLDIIILGATGYTGRLITRYLAAHPQRAAFTFGLAARSEQKLEALKDELGDAVRQVPTFVVDVTKPDDIDSIVQETRIVITTVGPYWLWGTPVVQACVRHGRHYLDLSGETPWARDIIASFDYAASKSNTVIVPFAGLDSIPSDIVAYVANKTLKSFAGPSTTIDMSTSAWRLKGTGISGGTFSTIITSLETIPRTKLKAGLSDFALSPVQGIPMGPRPRPFYSLPILNPPVRGALYFMSAVNTLIVQRSWGLFELAARNPTAVFPPELSTTVHMSESSYGPAFKYEEFMVLPSRLHALLLWVSVIVVGYVMALFPPARWVARKVMPKPGQGPTDQQLEAGSVLITNITTSTPDAEGRTVSARTTFKGKGEPGYLLSSIMISESALALVLNKDSLPPFGRRGGVLTPMTAFGDVLIQRLNACGRISIESAILPTDEEKKHR</sequence>
<comment type="similarity">
    <text evidence="1">Belongs to the saccharopine dehydrogenase family.</text>
</comment>
<protein>
    <recommendedName>
        <fullName evidence="3">Saccharopine dehydrogenase NADP binding domain-containing protein</fullName>
    </recommendedName>
</protein>
<dbReference type="PANTHER" id="PTHR12286">
    <property type="entry name" value="SACCHAROPINE DEHYDROGENASE-LIKE OXIDOREDUCTASE"/>
    <property type="match status" value="1"/>
</dbReference>
<evidence type="ECO:0000313" key="4">
    <source>
        <dbReference type="EMBL" id="KIM68134.1"/>
    </source>
</evidence>
<evidence type="ECO:0000313" key="5">
    <source>
        <dbReference type="Proteomes" id="UP000053989"/>
    </source>
</evidence>
<dbReference type="Pfam" id="PF03435">
    <property type="entry name" value="Sacchrp_dh_NADP"/>
    <property type="match status" value="1"/>
</dbReference>
<dbReference type="AlphaFoldDB" id="A0A0C3EIT6"/>
<keyword evidence="5" id="KW-1185">Reference proteome</keyword>
<evidence type="ECO:0000259" key="3">
    <source>
        <dbReference type="Pfam" id="PF03435"/>
    </source>
</evidence>
<dbReference type="GO" id="GO:0005739">
    <property type="term" value="C:mitochondrion"/>
    <property type="evidence" value="ECO:0007669"/>
    <property type="project" value="TreeGrafter"/>
</dbReference>
<keyword evidence="2" id="KW-0812">Transmembrane</keyword>
<dbReference type="PANTHER" id="PTHR12286:SF5">
    <property type="entry name" value="SACCHAROPINE DEHYDROGENASE-LIKE OXIDOREDUCTASE"/>
    <property type="match status" value="1"/>
</dbReference>
<dbReference type="GO" id="GO:0009247">
    <property type="term" value="P:glycolipid biosynthetic process"/>
    <property type="evidence" value="ECO:0007669"/>
    <property type="project" value="TreeGrafter"/>
</dbReference>
<reference evidence="4 5" key="1">
    <citation type="submission" date="2014-04" db="EMBL/GenBank/DDBJ databases">
        <authorList>
            <consortium name="DOE Joint Genome Institute"/>
            <person name="Kuo A."/>
            <person name="Kohler A."/>
            <person name="Nagy L.G."/>
            <person name="Floudas D."/>
            <person name="Copeland A."/>
            <person name="Barry K.W."/>
            <person name="Cichocki N."/>
            <person name="Veneault-Fourrey C."/>
            <person name="LaButti K."/>
            <person name="Lindquist E.A."/>
            <person name="Lipzen A."/>
            <person name="Lundell T."/>
            <person name="Morin E."/>
            <person name="Murat C."/>
            <person name="Sun H."/>
            <person name="Tunlid A."/>
            <person name="Henrissat B."/>
            <person name="Grigoriev I.V."/>
            <person name="Hibbett D.S."/>
            <person name="Martin F."/>
            <person name="Nordberg H.P."/>
            <person name="Cantor M.N."/>
            <person name="Hua S.X."/>
        </authorList>
    </citation>
    <scope>NUCLEOTIDE SEQUENCE [LARGE SCALE GENOMIC DNA]</scope>
    <source>
        <strain evidence="4 5">Foug A</strain>
    </source>
</reference>
<keyword evidence="2" id="KW-0472">Membrane</keyword>